<dbReference type="AlphaFoldDB" id="A0A0C3Q3G7"/>
<dbReference type="Pfam" id="PF01323">
    <property type="entry name" value="DSBA"/>
    <property type="match status" value="1"/>
</dbReference>
<keyword evidence="3" id="KW-1185">Reference proteome</keyword>
<reference evidence="2 3" key="1">
    <citation type="submission" date="2014-04" db="EMBL/GenBank/DDBJ databases">
        <authorList>
            <consortium name="DOE Joint Genome Institute"/>
            <person name="Kuo A."/>
            <person name="Girlanda M."/>
            <person name="Perotto S."/>
            <person name="Kohler A."/>
            <person name="Nagy L.G."/>
            <person name="Floudas D."/>
            <person name="Copeland A."/>
            <person name="Barry K.W."/>
            <person name="Cichocki N."/>
            <person name="Veneault-Fourrey C."/>
            <person name="LaButti K."/>
            <person name="Lindquist E.A."/>
            <person name="Lipzen A."/>
            <person name="Lundell T."/>
            <person name="Morin E."/>
            <person name="Murat C."/>
            <person name="Sun H."/>
            <person name="Tunlid A."/>
            <person name="Henrissat B."/>
            <person name="Grigoriev I.V."/>
            <person name="Hibbett D.S."/>
            <person name="Martin F."/>
            <person name="Nordberg H.P."/>
            <person name="Cantor M.N."/>
            <person name="Hua S.X."/>
        </authorList>
    </citation>
    <scope>NUCLEOTIDE SEQUENCE [LARGE SCALE GENOMIC DNA]</scope>
    <source>
        <strain evidence="2 3">MUT 4182</strain>
    </source>
</reference>
<dbReference type="Proteomes" id="UP000054248">
    <property type="component" value="Unassembled WGS sequence"/>
</dbReference>
<dbReference type="PANTHER" id="PTHR13887:SF41">
    <property type="entry name" value="THIOREDOXIN SUPERFAMILY PROTEIN"/>
    <property type="match status" value="1"/>
</dbReference>
<accession>A0A0C3Q3G7</accession>
<dbReference type="CDD" id="cd03024">
    <property type="entry name" value="DsbA_FrnE"/>
    <property type="match status" value="1"/>
</dbReference>
<name>A0A0C3Q3G7_9AGAM</name>
<gene>
    <name evidence="2" type="ORF">M407DRAFT_244839</name>
</gene>
<dbReference type="PANTHER" id="PTHR13887">
    <property type="entry name" value="GLUTATHIONE S-TRANSFERASE KAPPA"/>
    <property type="match status" value="1"/>
</dbReference>
<dbReference type="OrthoDB" id="1930760at2759"/>
<dbReference type="GO" id="GO:0016491">
    <property type="term" value="F:oxidoreductase activity"/>
    <property type="evidence" value="ECO:0007669"/>
    <property type="project" value="InterPro"/>
</dbReference>
<dbReference type="SUPFAM" id="SSF52833">
    <property type="entry name" value="Thioredoxin-like"/>
    <property type="match status" value="1"/>
</dbReference>
<dbReference type="Gene3D" id="3.40.30.10">
    <property type="entry name" value="Glutaredoxin"/>
    <property type="match status" value="1"/>
</dbReference>
<dbReference type="EMBL" id="KN823089">
    <property type="protein sequence ID" value="KIO23245.1"/>
    <property type="molecule type" value="Genomic_DNA"/>
</dbReference>
<protein>
    <recommendedName>
        <fullName evidence="1">DSBA-like thioredoxin domain-containing protein</fullName>
    </recommendedName>
</protein>
<dbReference type="HOGENOM" id="CLU_069253_0_1_1"/>
<dbReference type="InterPro" id="IPR001853">
    <property type="entry name" value="DSBA-like_thioredoxin_dom"/>
</dbReference>
<organism evidence="2 3">
    <name type="scientific">Tulasnella calospora MUT 4182</name>
    <dbReference type="NCBI Taxonomy" id="1051891"/>
    <lineage>
        <taxon>Eukaryota</taxon>
        <taxon>Fungi</taxon>
        <taxon>Dikarya</taxon>
        <taxon>Basidiomycota</taxon>
        <taxon>Agaricomycotina</taxon>
        <taxon>Agaricomycetes</taxon>
        <taxon>Cantharellales</taxon>
        <taxon>Tulasnellaceae</taxon>
        <taxon>Tulasnella</taxon>
    </lineage>
</organism>
<evidence type="ECO:0000313" key="3">
    <source>
        <dbReference type="Proteomes" id="UP000054248"/>
    </source>
</evidence>
<sequence>MTEVATPFFPQSPMSPLDDGFDSPPLFDGRKLKLTIYQDPTCPWCYIGEREMQWALQILKEQEIDVKVELEFRPFVVDPQLPVDRTVNKREHYYQRYGNNALLWQKLVVARGAAIGIDFKFGGPARSPLLCQRLIMKAGEIGGGEAQKALFEEISRRVLEQEKDVGCLRVLSESAAACGLMCAERAIAFLTSDQLQDEVEQEVALARQKGITGVPFAVINDKYAVCGGLPKEKYLDAFTKVVRGEVTETCSMNDRR</sequence>
<evidence type="ECO:0000313" key="2">
    <source>
        <dbReference type="EMBL" id="KIO23245.1"/>
    </source>
</evidence>
<proteinExistence type="predicted"/>
<feature type="domain" description="DSBA-like thioredoxin" evidence="1">
    <location>
        <begin position="34"/>
        <end position="236"/>
    </location>
</feature>
<dbReference type="InterPro" id="IPR036249">
    <property type="entry name" value="Thioredoxin-like_sf"/>
</dbReference>
<evidence type="ECO:0000259" key="1">
    <source>
        <dbReference type="Pfam" id="PF01323"/>
    </source>
</evidence>
<reference evidence="3" key="2">
    <citation type="submission" date="2015-01" db="EMBL/GenBank/DDBJ databases">
        <title>Evolutionary Origins and Diversification of the Mycorrhizal Mutualists.</title>
        <authorList>
            <consortium name="DOE Joint Genome Institute"/>
            <consortium name="Mycorrhizal Genomics Consortium"/>
            <person name="Kohler A."/>
            <person name="Kuo A."/>
            <person name="Nagy L.G."/>
            <person name="Floudas D."/>
            <person name="Copeland A."/>
            <person name="Barry K.W."/>
            <person name="Cichocki N."/>
            <person name="Veneault-Fourrey C."/>
            <person name="LaButti K."/>
            <person name="Lindquist E.A."/>
            <person name="Lipzen A."/>
            <person name="Lundell T."/>
            <person name="Morin E."/>
            <person name="Murat C."/>
            <person name="Riley R."/>
            <person name="Ohm R."/>
            <person name="Sun H."/>
            <person name="Tunlid A."/>
            <person name="Henrissat B."/>
            <person name="Grigoriev I.V."/>
            <person name="Hibbett D.S."/>
            <person name="Martin F."/>
        </authorList>
    </citation>
    <scope>NUCLEOTIDE SEQUENCE [LARGE SCALE GENOMIC DNA]</scope>
    <source>
        <strain evidence="3">MUT 4182</strain>
    </source>
</reference>